<feature type="region of interest" description="Disordered" evidence="8">
    <location>
        <begin position="273"/>
        <end position="293"/>
    </location>
</feature>
<evidence type="ECO:0000256" key="2">
    <source>
        <dbReference type="ARBA" id="ARBA00022692"/>
    </source>
</evidence>
<dbReference type="GO" id="GO:0005886">
    <property type="term" value="C:plasma membrane"/>
    <property type="evidence" value="ECO:0007669"/>
    <property type="project" value="TreeGrafter"/>
</dbReference>
<name>A0A8S3SJL2_MYTED</name>
<evidence type="ECO:0000256" key="9">
    <source>
        <dbReference type="SAM" id="Phobius"/>
    </source>
</evidence>
<feature type="domain" description="G-protein coupled receptors family 1 profile" evidence="10">
    <location>
        <begin position="604"/>
        <end position="797"/>
    </location>
</feature>
<feature type="transmembrane region" description="Helical" evidence="9">
    <location>
        <begin position="133"/>
        <end position="153"/>
    </location>
</feature>
<feature type="transmembrane region" description="Helical" evidence="9">
    <location>
        <begin position="535"/>
        <end position="559"/>
    </location>
</feature>
<feature type="domain" description="G-protein coupled receptors family 1 profile" evidence="10">
    <location>
        <begin position="33"/>
        <end position="386"/>
    </location>
</feature>
<feature type="transmembrane region" description="Helical" evidence="9">
    <location>
        <begin position="20"/>
        <end position="41"/>
    </location>
</feature>
<feature type="transmembrane region" description="Helical" evidence="9">
    <location>
        <begin position="182"/>
        <end position="203"/>
    </location>
</feature>
<feature type="region of interest" description="Disordered" evidence="8">
    <location>
        <begin position="695"/>
        <end position="726"/>
    </location>
</feature>
<dbReference type="AlphaFoldDB" id="A0A8S3SJL2"/>
<evidence type="ECO:0000313" key="12">
    <source>
        <dbReference type="Proteomes" id="UP000683360"/>
    </source>
</evidence>
<dbReference type="PRINTS" id="PR00237">
    <property type="entry name" value="GPCRRHODOPSN"/>
</dbReference>
<evidence type="ECO:0000256" key="6">
    <source>
        <dbReference type="ARBA" id="ARBA00023170"/>
    </source>
</evidence>
<dbReference type="Proteomes" id="UP000683360">
    <property type="component" value="Unassembled WGS sequence"/>
</dbReference>
<accession>A0A8S3SJL2</accession>
<feature type="transmembrane region" description="Helical" evidence="9">
    <location>
        <begin position="94"/>
        <end position="112"/>
    </location>
</feature>
<comment type="subcellular location">
    <subcellularLocation>
        <location evidence="1">Membrane</location>
        <topology evidence="1">Multi-pass membrane protein</topology>
    </subcellularLocation>
</comment>
<keyword evidence="5 9" id="KW-0472">Membrane</keyword>
<evidence type="ECO:0000256" key="1">
    <source>
        <dbReference type="ARBA" id="ARBA00004141"/>
    </source>
</evidence>
<dbReference type="Gene3D" id="1.20.1070.10">
    <property type="entry name" value="Rhodopsin 7-helix transmembrane proteins"/>
    <property type="match status" value="3"/>
</dbReference>
<protein>
    <recommendedName>
        <fullName evidence="10">G-protein coupled receptors family 1 profile domain-containing protein</fullName>
    </recommendedName>
</protein>
<feature type="compositionally biased region" description="Low complexity" evidence="8">
    <location>
        <begin position="708"/>
        <end position="720"/>
    </location>
</feature>
<dbReference type="EMBL" id="CAJPWZ010001599">
    <property type="protein sequence ID" value="CAG2218365.1"/>
    <property type="molecule type" value="Genomic_DNA"/>
</dbReference>
<reference evidence="11" key="1">
    <citation type="submission" date="2021-03" db="EMBL/GenBank/DDBJ databases">
        <authorList>
            <person name="Bekaert M."/>
        </authorList>
    </citation>
    <scope>NUCLEOTIDE SEQUENCE</scope>
</reference>
<dbReference type="InterPro" id="IPR000276">
    <property type="entry name" value="GPCR_Rhodpsn"/>
</dbReference>
<dbReference type="OrthoDB" id="6077868at2759"/>
<feature type="compositionally biased region" description="Polar residues" evidence="8">
    <location>
        <begin position="274"/>
        <end position="289"/>
    </location>
</feature>
<dbReference type="CDD" id="cd00637">
    <property type="entry name" value="7tm_classA_rhodopsin-like"/>
    <property type="match status" value="1"/>
</dbReference>
<dbReference type="SUPFAM" id="SSF81321">
    <property type="entry name" value="Family A G protein-coupled receptor-like"/>
    <property type="match status" value="3"/>
</dbReference>
<feature type="transmembrane region" description="Helical" evidence="9">
    <location>
        <begin position="415"/>
        <end position="436"/>
    </location>
</feature>
<feature type="transmembrane region" description="Helical" evidence="9">
    <location>
        <begin position="616"/>
        <end position="637"/>
    </location>
</feature>
<sequence length="821" mass="92519">MNITALEWNDEIVKSLIPNIVLLSIYIMTGIFGNGLVLIVYTLRMKNLSDERYFIPILAVFDMIASVYLGSFATYECLNQVIFSNSIVCKIAEFFAGFTTFVPIFVLLIIAIQRYLKVCHPLKSPIQRSVKRVSLCLANLCSFIIALPIPFVFDTNSFYSSDYGIVGMRCGGVKDGETTFRIVYSILLGTFAIVVTSTLIILYSKIGYTIYHQLKVNTPKSKQTQNDSDQEGKTISTEISAASLSGDVQLMETENNQEQSTVISDPNSLDAKKNMTTSTVNNSKQSGSMRRQKTNRRITHNITIMFLIITLIFLLCYISKVIVLIIEGLNKDFWEEMSTAKRSAIQRYLKVCHRQISSMQRSSKRVSLFLANLCSFIIAIPIPFVFDTNSIYSSDHGIVGMHCGGVKDGETTVRIAYSIVVGTFATVVTLALIILYSKIGYTIFHQLKVQEPKLKYAQNDADLKGNTISTEIIAASLCGDVQLIETEKDIENPTVIRDPNNLNVNQDMTISTGNNSKQSGSNRRQKINRRITHNITIMFLVITLIFLLCYISKVILLIIEGLDKDFWEEMSTAKRSDRLRREQHEQAYEETMDSSDHGILGMRCGGVKDGETTFRIVYSIMLGTFAIVVTSTLIILYSKIGYTIFYQLKVNTTKSKHTQNDSDQEGKTTSTEISAASLSGDVQLIETEKNQEHSTVISDPNSLDAKKNTTTSTVNNSKHSGSLRRQKTNRRITHNITIMFLVITSIFLLCYISKVIVLIIEGLNKDFWEEMSTAKRSGVLFVSDMFIINNIVNPFIYAFMDTKFRNESKIFLKRVFMFCLC</sequence>
<organism evidence="11 12">
    <name type="scientific">Mytilus edulis</name>
    <name type="common">Blue mussel</name>
    <dbReference type="NCBI Taxonomy" id="6550"/>
    <lineage>
        <taxon>Eukaryota</taxon>
        <taxon>Metazoa</taxon>
        <taxon>Spiralia</taxon>
        <taxon>Lophotrochozoa</taxon>
        <taxon>Mollusca</taxon>
        <taxon>Bivalvia</taxon>
        <taxon>Autobranchia</taxon>
        <taxon>Pteriomorphia</taxon>
        <taxon>Mytilida</taxon>
        <taxon>Mytiloidea</taxon>
        <taxon>Mytilidae</taxon>
        <taxon>Mytilinae</taxon>
        <taxon>Mytilus</taxon>
    </lineage>
</organism>
<gene>
    <name evidence="11" type="ORF">MEDL_32016</name>
</gene>
<dbReference type="PANTHER" id="PTHR24238">
    <property type="entry name" value="G-PROTEIN COUPLED RECEPTOR"/>
    <property type="match status" value="1"/>
</dbReference>
<dbReference type="Pfam" id="PF00001">
    <property type="entry name" value="7tm_1"/>
    <property type="match status" value="2"/>
</dbReference>
<evidence type="ECO:0000256" key="7">
    <source>
        <dbReference type="ARBA" id="ARBA00023224"/>
    </source>
</evidence>
<keyword evidence="7" id="KW-0807">Transducer</keyword>
<feature type="transmembrane region" description="Helical" evidence="9">
    <location>
        <begin position="736"/>
        <end position="760"/>
    </location>
</feature>
<evidence type="ECO:0000313" key="11">
    <source>
        <dbReference type="EMBL" id="CAG2218365.1"/>
    </source>
</evidence>
<dbReference type="InterPro" id="IPR017452">
    <property type="entry name" value="GPCR_Rhodpsn_7TM"/>
</dbReference>
<dbReference type="PANTHER" id="PTHR24238:SF75">
    <property type="entry name" value="CHOLECYSTOKININ-LIKE RECEPTOR AT 17D1-RELATED"/>
    <property type="match status" value="1"/>
</dbReference>
<evidence type="ECO:0000256" key="4">
    <source>
        <dbReference type="ARBA" id="ARBA00023040"/>
    </source>
</evidence>
<keyword evidence="4" id="KW-0297">G-protein coupled receptor</keyword>
<keyword evidence="12" id="KW-1185">Reference proteome</keyword>
<keyword evidence="6" id="KW-0675">Receptor</keyword>
<evidence type="ECO:0000259" key="10">
    <source>
        <dbReference type="PROSITE" id="PS50262"/>
    </source>
</evidence>
<dbReference type="PROSITE" id="PS50262">
    <property type="entry name" value="G_PROTEIN_RECEP_F1_2"/>
    <property type="match status" value="2"/>
</dbReference>
<feature type="transmembrane region" description="Helical" evidence="9">
    <location>
        <begin position="780"/>
        <end position="800"/>
    </location>
</feature>
<proteinExistence type="predicted"/>
<evidence type="ECO:0000256" key="3">
    <source>
        <dbReference type="ARBA" id="ARBA00022989"/>
    </source>
</evidence>
<keyword evidence="3 9" id="KW-1133">Transmembrane helix</keyword>
<evidence type="ECO:0000256" key="8">
    <source>
        <dbReference type="SAM" id="MobiDB-lite"/>
    </source>
</evidence>
<feature type="transmembrane region" description="Helical" evidence="9">
    <location>
        <begin position="53"/>
        <end position="74"/>
    </location>
</feature>
<evidence type="ECO:0000256" key="5">
    <source>
        <dbReference type="ARBA" id="ARBA00023136"/>
    </source>
</evidence>
<comment type="caution">
    <text evidence="11">The sequence shown here is derived from an EMBL/GenBank/DDBJ whole genome shotgun (WGS) entry which is preliminary data.</text>
</comment>
<feature type="transmembrane region" description="Helical" evidence="9">
    <location>
        <begin position="298"/>
        <end position="326"/>
    </location>
</feature>
<dbReference type="GO" id="GO:0008188">
    <property type="term" value="F:neuropeptide receptor activity"/>
    <property type="evidence" value="ECO:0007669"/>
    <property type="project" value="TreeGrafter"/>
</dbReference>
<keyword evidence="2 9" id="KW-0812">Transmembrane</keyword>